<dbReference type="AlphaFoldDB" id="A0A4R6ZSZ5"/>
<organism evidence="3 4">
    <name type="scientific">Listeria rocourtiae</name>
    <dbReference type="NCBI Taxonomy" id="647910"/>
    <lineage>
        <taxon>Bacteria</taxon>
        <taxon>Bacillati</taxon>
        <taxon>Bacillota</taxon>
        <taxon>Bacilli</taxon>
        <taxon>Bacillales</taxon>
        <taxon>Listeriaceae</taxon>
        <taxon>Listeria</taxon>
    </lineage>
</organism>
<keyword evidence="4" id="KW-1185">Reference proteome</keyword>
<dbReference type="PANTHER" id="PTHR30137:SF6">
    <property type="entry name" value="LUCIFERASE-LIKE MONOOXYGENASE"/>
    <property type="match status" value="1"/>
</dbReference>
<dbReference type="Pfam" id="PF00296">
    <property type="entry name" value="Bac_luciferase"/>
    <property type="match status" value="1"/>
</dbReference>
<accession>A0A4R6ZSZ5</accession>
<dbReference type="STRING" id="1265846.PROCOU_10041"/>
<dbReference type="NCBIfam" id="TIGR03558">
    <property type="entry name" value="oxido_grp_1"/>
    <property type="match status" value="1"/>
</dbReference>
<evidence type="ECO:0000313" key="4">
    <source>
        <dbReference type="Proteomes" id="UP000295558"/>
    </source>
</evidence>
<reference evidence="3 4" key="1">
    <citation type="submission" date="2019-03" db="EMBL/GenBank/DDBJ databases">
        <title>Genomic Encyclopedia of Type Strains, Phase III (KMG-III): the genomes of soil and plant-associated and newly described type strains.</title>
        <authorList>
            <person name="Whitman W."/>
        </authorList>
    </citation>
    <scope>NUCLEOTIDE SEQUENCE [LARGE SCALE GENOMIC DNA]</scope>
    <source>
        <strain evidence="3 4">CECT 7972</strain>
    </source>
</reference>
<protein>
    <submittedName>
        <fullName evidence="3">Luciferase family oxidoreductase group 1</fullName>
    </submittedName>
</protein>
<evidence type="ECO:0000256" key="1">
    <source>
        <dbReference type="ARBA" id="ARBA00007789"/>
    </source>
</evidence>
<evidence type="ECO:0000313" key="3">
    <source>
        <dbReference type="EMBL" id="TDR55708.1"/>
    </source>
</evidence>
<dbReference type="GO" id="GO:0005829">
    <property type="term" value="C:cytosol"/>
    <property type="evidence" value="ECO:0007669"/>
    <property type="project" value="TreeGrafter"/>
</dbReference>
<dbReference type="SUPFAM" id="SSF51679">
    <property type="entry name" value="Bacterial luciferase-like"/>
    <property type="match status" value="1"/>
</dbReference>
<proteinExistence type="predicted"/>
<comment type="caution">
    <text evidence="3">The sequence shown here is derived from an EMBL/GenBank/DDBJ whole genome shotgun (WGS) entry which is preliminary data.</text>
</comment>
<evidence type="ECO:0000259" key="2">
    <source>
        <dbReference type="Pfam" id="PF00296"/>
    </source>
</evidence>
<dbReference type="FunFam" id="3.20.20.30:FF:000002">
    <property type="entry name" value="LLM class flavin-dependent oxidoreductase"/>
    <property type="match status" value="1"/>
</dbReference>
<dbReference type="EMBL" id="SNZK01000001">
    <property type="protein sequence ID" value="TDR55708.1"/>
    <property type="molecule type" value="Genomic_DNA"/>
</dbReference>
<dbReference type="Gene3D" id="3.20.20.30">
    <property type="entry name" value="Luciferase-like domain"/>
    <property type="match status" value="1"/>
</dbReference>
<sequence>MTDNKLEQIPLSILDLASIREGFNETDAFHNSKSLIQFAEKTGFHRYWVAEHHGIPGVASSATAVLIGFLASHTEKIRVGSGGIMLPNHSPLVIAEQFGTLTTMYPGRIDLGLGRAPGTDFKTARALRRDLHETVEAFPNSVIELGNYFSDEGNNGIFAIPGRGLHVPLYLLGSSTYSAKLAAKFGLPFAFAAHFAPNELGNALELYRTRFEPSNILDEPYAMVTVSSVLSDTVEEANFLATSGHLSFLNLTRGKPTPLPRPVANIDQIWSEYEKNALLHQLRYSFIGDKKKVATELEQFMQAYQPDELIVSSNIYDPSLKQKNYQLLHEIWEETRGQDKTHFYTK</sequence>
<dbReference type="InterPro" id="IPR036661">
    <property type="entry name" value="Luciferase-like_sf"/>
</dbReference>
<dbReference type="OrthoDB" id="9780518at2"/>
<gene>
    <name evidence="3" type="ORF">DFP96_101651</name>
</gene>
<dbReference type="InterPro" id="IPR050766">
    <property type="entry name" value="Bact_Lucif_Oxidored"/>
</dbReference>
<dbReference type="RefSeq" id="WP_133619842.1">
    <property type="nucleotide sequence ID" value="NZ_JAASUO010000011.1"/>
</dbReference>
<dbReference type="GO" id="GO:0016705">
    <property type="term" value="F:oxidoreductase activity, acting on paired donors, with incorporation or reduction of molecular oxygen"/>
    <property type="evidence" value="ECO:0007669"/>
    <property type="project" value="InterPro"/>
</dbReference>
<dbReference type="PANTHER" id="PTHR30137">
    <property type="entry name" value="LUCIFERASE-LIKE MONOOXYGENASE"/>
    <property type="match status" value="1"/>
</dbReference>
<comment type="similarity">
    <text evidence="1">To bacterial alkanal monooxygenase alpha and beta chains.</text>
</comment>
<name>A0A4R6ZSZ5_9LIST</name>
<dbReference type="Proteomes" id="UP000295558">
    <property type="component" value="Unassembled WGS sequence"/>
</dbReference>
<dbReference type="InterPro" id="IPR019949">
    <property type="entry name" value="CmoO-like"/>
</dbReference>
<dbReference type="InterPro" id="IPR011251">
    <property type="entry name" value="Luciferase-like_dom"/>
</dbReference>
<feature type="domain" description="Luciferase-like" evidence="2">
    <location>
        <begin position="26"/>
        <end position="241"/>
    </location>
</feature>